<feature type="domain" description="Peptidase S24/S26A/S26B/S26C" evidence="15">
    <location>
        <begin position="174"/>
        <end position="286"/>
    </location>
</feature>
<evidence type="ECO:0000259" key="16">
    <source>
        <dbReference type="Pfam" id="PF01726"/>
    </source>
</evidence>
<evidence type="ECO:0000256" key="13">
    <source>
        <dbReference type="RuleBase" id="RU003991"/>
    </source>
</evidence>
<dbReference type="InterPro" id="IPR050077">
    <property type="entry name" value="LexA_repressor"/>
</dbReference>
<evidence type="ECO:0000256" key="7">
    <source>
        <dbReference type="ARBA" id="ARBA00023015"/>
    </source>
</evidence>
<dbReference type="Gene3D" id="1.10.10.10">
    <property type="entry name" value="Winged helix-like DNA-binding domain superfamily/Winged helix DNA-binding domain"/>
    <property type="match status" value="1"/>
</dbReference>
<dbReference type="PANTHER" id="PTHR33516:SF2">
    <property type="entry name" value="LEXA REPRESSOR-RELATED"/>
    <property type="match status" value="1"/>
</dbReference>
<comment type="catalytic activity">
    <reaction evidence="12">
        <text>Hydrolysis of Ala-|-Gly bond in repressor LexA.</text>
        <dbReference type="EC" id="3.4.21.88"/>
    </reaction>
</comment>
<feature type="region of interest" description="Disordered" evidence="14">
    <location>
        <begin position="1"/>
        <end position="35"/>
    </location>
</feature>
<keyword evidence="8 12" id="KW-0238">DNA-binding</keyword>
<protein>
    <recommendedName>
        <fullName evidence="12">LexA repressor</fullName>
        <ecNumber evidence="12">3.4.21.88</ecNumber>
    </recommendedName>
</protein>
<dbReference type="EC" id="3.4.21.88" evidence="12"/>
<dbReference type="PANTHER" id="PTHR33516">
    <property type="entry name" value="LEXA REPRESSOR"/>
    <property type="match status" value="1"/>
</dbReference>
<evidence type="ECO:0000313" key="18">
    <source>
        <dbReference type="Proteomes" id="UP001422759"/>
    </source>
</evidence>
<feature type="compositionally biased region" description="Polar residues" evidence="14">
    <location>
        <begin position="1"/>
        <end position="12"/>
    </location>
</feature>
<comment type="subunit">
    <text evidence="12">Homodimer.</text>
</comment>
<keyword evidence="18" id="KW-1185">Reference proteome</keyword>
<feature type="active site" description="For autocatalytic cleavage activity" evidence="12">
    <location>
        <position position="253"/>
    </location>
</feature>
<feature type="active site" description="For autocatalytic cleavage activity" evidence="12">
    <location>
        <position position="216"/>
    </location>
</feature>
<organism evidence="17 18">
    <name type="scientific">Kitasatospora kazusensis</name>
    <dbReference type="NCBI Taxonomy" id="407974"/>
    <lineage>
        <taxon>Bacteria</taxon>
        <taxon>Bacillati</taxon>
        <taxon>Actinomycetota</taxon>
        <taxon>Actinomycetes</taxon>
        <taxon>Kitasatosporales</taxon>
        <taxon>Streptomycetaceae</taxon>
        <taxon>Kitasatospora</taxon>
    </lineage>
</organism>
<evidence type="ECO:0000256" key="3">
    <source>
        <dbReference type="ARBA" id="ARBA00022705"/>
    </source>
</evidence>
<reference evidence="18" key="1">
    <citation type="journal article" date="2019" name="Int. J. Syst. Evol. Microbiol.">
        <title>The Global Catalogue of Microorganisms (GCM) 10K type strain sequencing project: providing services to taxonomists for standard genome sequencing and annotation.</title>
        <authorList>
            <consortium name="The Broad Institute Genomics Platform"/>
            <consortium name="The Broad Institute Genome Sequencing Center for Infectious Disease"/>
            <person name="Wu L."/>
            <person name="Ma J."/>
        </authorList>
    </citation>
    <scope>NUCLEOTIDE SEQUENCE [LARGE SCALE GENOMIC DNA]</scope>
    <source>
        <strain evidence="18">JCM 14560</strain>
    </source>
</reference>
<feature type="site" description="Cleavage; by autolysis" evidence="12">
    <location>
        <begin position="181"/>
        <end position="182"/>
    </location>
</feature>
<evidence type="ECO:0000256" key="5">
    <source>
        <dbReference type="ARBA" id="ARBA00022801"/>
    </source>
</evidence>
<dbReference type="HAMAP" id="MF_00015">
    <property type="entry name" value="LexA"/>
    <property type="match status" value="1"/>
</dbReference>
<evidence type="ECO:0000256" key="11">
    <source>
        <dbReference type="ARBA" id="ARBA00023236"/>
    </source>
</evidence>
<dbReference type="Gene3D" id="2.10.109.10">
    <property type="entry name" value="Umud Fragment, subunit A"/>
    <property type="match status" value="1"/>
</dbReference>
<sequence>MNTVETKSNSIPVQERPARTMDQQSVDHSMSRSEDHRLAGGALNASGRLPDQPIEHAAALDGALGQAAPARSLPGRPPGIRTDEAGLTERQRRVIEVIRDSVQRRGYPPSMREIGQAVGLSSTSSVAHQLMALERKGFLRRDPHRPRAYEVRGVEVTRPNTAEAAGRPSTSYVPLVGRIAAGGPILAEQTVEDVFPLPRQLVGEGELFALTVQGDSMIQAAICDGDWVTVRRQPVAENGDIVAAMIDGEATVKRLKREDGKIWLMPHNPAYEPIPGDNATILGKVVAVLRRL</sequence>
<evidence type="ECO:0000259" key="15">
    <source>
        <dbReference type="Pfam" id="PF00717"/>
    </source>
</evidence>
<feature type="DNA-binding region" description="H-T-H motif" evidence="12">
    <location>
        <begin position="111"/>
        <end position="131"/>
    </location>
</feature>
<evidence type="ECO:0000256" key="9">
    <source>
        <dbReference type="ARBA" id="ARBA00023163"/>
    </source>
</evidence>
<accession>A0ABP5LI83</accession>
<keyword evidence="4 12" id="KW-0227">DNA damage</keyword>
<evidence type="ECO:0000256" key="6">
    <source>
        <dbReference type="ARBA" id="ARBA00022813"/>
    </source>
</evidence>
<keyword evidence="3 12" id="KW-0235">DNA replication</keyword>
<keyword evidence="6 12" id="KW-0068">Autocatalytic cleavage</keyword>
<dbReference type="InterPro" id="IPR036390">
    <property type="entry name" value="WH_DNA-bd_sf"/>
</dbReference>
<evidence type="ECO:0000256" key="2">
    <source>
        <dbReference type="ARBA" id="ARBA00022491"/>
    </source>
</evidence>
<proteinExistence type="inferred from homology"/>
<dbReference type="CDD" id="cd06529">
    <property type="entry name" value="S24_LexA-like"/>
    <property type="match status" value="1"/>
</dbReference>
<keyword evidence="5 12" id="KW-0378">Hydrolase</keyword>
<dbReference type="RefSeq" id="WP_425555580.1">
    <property type="nucleotide sequence ID" value="NZ_BAAANT010000022.1"/>
</dbReference>
<evidence type="ECO:0000256" key="14">
    <source>
        <dbReference type="SAM" id="MobiDB-lite"/>
    </source>
</evidence>
<keyword evidence="11 12" id="KW-0742">SOS response</keyword>
<dbReference type="InterPro" id="IPR006200">
    <property type="entry name" value="LexA"/>
</dbReference>
<evidence type="ECO:0000256" key="12">
    <source>
        <dbReference type="HAMAP-Rule" id="MF_00015"/>
    </source>
</evidence>
<comment type="similarity">
    <text evidence="1 12 13">Belongs to the peptidase S24 family.</text>
</comment>
<dbReference type="EMBL" id="BAAANT010000022">
    <property type="protein sequence ID" value="GAA2147746.1"/>
    <property type="molecule type" value="Genomic_DNA"/>
</dbReference>
<dbReference type="SUPFAM" id="SSF51306">
    <property type="entry name" value="LexA/Signal peptidase"/>
    <property type="match status" value="1"/>
</dbReference>
<keyword evidence="2 12" id="KW-0678">Repressor</keyword>
<keyword evidence="10 12" id="KW-0234">DNA repair</keyword>
<dbReference type="PRINTS" id="PR00726">
    <property type="entry name" value="LEXASERPTASE"/>
</dbReference>
<keyword evidence="7 12" id="KW-0805">Transcription regulation</keyword>
<comment type="caution">
    <text evidence="17">The sequence shown here is derived from an EMBL/GenBank/DDBJ whole genome shotgun (WGS) entry which is preliminary data.</text>
</comment>
<comment type="function">
    <text evidence="12">Represses a number of genes involved in the response to DNA damage (SOS response), including recA and lexA. In the presence of single-stranded DNA, RecA interacts with LexA causing an autocatalytic cleavage which disrupts the DNA-binding part of LexA, leading to derepression of the SOS regulon and eventually DNA repair.</text>
</comment>
<dbReference type="NCBIfam" id="TIGR00498">
    <property type="entry name" value="lexA"/>
    <property type="match status" value="1"/>
</dbReference>
<evidence type="ECO:0000256" key="10">
    <source>
        <dbReference type="ARBA" id="ARBA00023204"/>
    </source>
</evidence>
<gene>
    <name evidence="12 17" type="primary">lexA</name>
    <name evidence="17" type="ORF">GCM10009760_38970</name>
</gene>
<dbReference type="SUPFAM" id="SSF46785">
    <property type="entry name" value="Winged helix' DNA-binding domain"/>
    <property type="match status" value="1"/>
</dbReference>
<dbReference type="InterPro" id="IPR006197">
    <property type="entry name" value="Peptidase_S24_LexA"/>
</dbReference>
<dbReference type="Proteomes" id="UP001422759">
    <property type="component" value="Unassembled WGS sequence"/>
</dbReference>
<dbReference type="Pfam" id="PF01726">
    <property type="entry name" value="LexA_DNA_bind"/>
    <property type="match status" value="1"/>
</dbReference>
<keyword evidence="9 12" id="KW-0804">Transcription</keyword>
<evidence type="ECO:0000256" key="4">
    <source>
        <dbReference type="ARBA" id="ARBA00022763"/>
    </source>
</evidence>
<evidence type="ECO:0000256" key="1">
    <source>
        <dbReference type="ARBA" id="ARBA00007484"/>
    </source>
</evidence>
<dbReference type="Pfam" id="PF00717">
    <property type="entry name" value="Peptidase_S24"/>
    <property type="match status" value="1"/>
</dbReference>
<dbReference type="InterPro" id="IPR006199">
    <property type="entry name" value="LexA_DNA-bd_dom"/>
</dbReference>
<dbReference type="InterPro" id="IPR039418">
    <property type="entry name" value="LexA-like"/>
</dbReference>
<dbReference type="InterPro" id="IPR015927">
    <property type="entry name" value="Peptidase_S24_S26A/B/C"/>
</dbReference>
<dbReference type="InterPro" id="IPR036286">
    <property type="entry name" value="LexA/Signal_pep-like_sf"/>
</dbReference>
<dbReference type="InterPro" id="IPR036388">
    <property type="entry name" value="WH-like_DNA-bd_sf"/>
</dbReference>
<feature type="domain" description="LexA repressor DNA-binding" evidence="16">
    <location>
        <begin position="86"/>
        <end position="148"/>
    </location>
</feature>
<evidence type="ECO:0000313" key="17">
    <source>
        <dbReference type="EMBL" id="GAA2147746.1"/>
    </source>
</evidence>
<evidence type="ECO:0000256" key="8">
    <source>
        <dbReference type="ARBA" id="ARBA00023125"/>
    </source>
</evidence>
<name>A0ABP5LI83_9ACTN</name>